<sequence length="284" mass="31177">MSTTTVHAATLSPQTLALAVADCVLRGLCPDTACAALPREDPLRVRAMHEAVLASREDVFVEPLPGRGAKRGKRGGTRRPSGRAHARGLTLSEIEEETGISRSTLKAAMIHQGYLADAYHGRQRRTLVTEAAERAGLGHNVETTGKHSPRISGFARSAPFPVFFADRLDDVLWTLDLGRIAAHCARLADKRRRLEWLVRWHHYLPNDELKRLSGMSQRSVEAAAAKARAAAEDQRRRTAAGSAPPLIRGWALMEMAENGGRLRRPSPSLLARPSDVPQDRSETR</sequence>
<gene>
    <name evidence="2" type="ORF">J5Y09_18195</name>
</gene>
<reference evidence="2 3" key="1">
    <citation type="submission" date="2021-03" db="EMBL/GenBank/DDBJ databases">
        <authorList>
            <person name="So Y."/>
        </authorList>
    </citation>
    <scope>NUCLEOTIDE SEQUENCE [LARGE SCALE GENOMIC DNA]</scope>
    <source>
        <strain evidence="2 3">PWR1</strain>
    </source>
</reference>
<evidence type="ECO:0000313" key="3">
    <source>
        <dbReference type="Proteomes" id="UP000680815"/>
    </source>
</evidence>
<feature type="compositionally biased region" description="Basic residues" evidence="1">
    <location>
        <begin position="68"/>
        <end position="86"/>
    </location>
</feature>
<feature type="region of interest" description="Disordered" evidence="1">
    <location>
        <begin position="261"/>
        <end position="284"/>
    </location>
</feature>
<organism evidence="2 3">
    <name type="scientific">Roseomonas nitratireducens</name>
    <dbReference type="NCBI Taxonomy" id="2820810"/>
    <lineage>
        <taxon>Bacteria</taxon>
        <taxon>Pseudomonadati</taxon>
        <taxon>Pseudomonadota</taxon>
        <taxon>Alphaproteobacteria</taxon>
        <taxon>Acetobacterales</taxon>
        <taxon>Roseomonadaceae</taxon>
        <taxon>Roseomonas</taxon>
    </lineage>
</organism>
<evidence type="ECO:0000313" key="2">
    <source>
        <dbReference type="EMBL" id="MBP0465863.1"/>
    </source>
</evidence>
<comment type="caution">
    <text evidence="2">The sequence shown here is derived from an EMBL/GenBank/DDBJ whole genome shotgun (WGS) entry which is preliminary data.</text>
</comment>
<evidence type="ECO:0000256" key="1">
    <source>
        <dbReference type="SAM" id="MobiDB-lite"/>
    </source>
</evidence>
<dbReference type="RefSeq" id="WP_209353248.1">
    <property type="nucleotide sequence ID" value="NZ_JAGIYZ010000019.1"/>
</dbReference>
<protein>
    <submittedName>
        <fullName evidence="2">Uncharacterized protein</fullName>
    </submittedName>
</protein>
<keyword evidence="3" id="KW-1185">Reference proteome</keyword>
<dbReference type="Proteomes" id="UP000680815">
    <property type="component" value="Unassembled WGS sequence"/>
</dbReference>
<proteinExistence type="predicted"/>
<name>A0ABS4AWX1_9PROT</name>
<feature type="region of interest" description="Disordered" evidence="1">
    <location>
        <begin position="63"/>
        <end position="89"/>
    </location>
</feature>
<accession>A0ABS4AWX1</accession>
<dbReference type="EMBL" id="JAGIYZ010000019">
    <property type="protein sequence ID" value="MBP0465863.1"/>
    <property type="molecule type" value="Genomic_DNA"/>
</dbReference>
<feature type="compositionally biased region" description="Low complexity" evidence="1">
    <location>
        <begin position="265"/>
        <end position="274"/>
    </location>
</feature>